<dbReference type="EMBL" id="CM035429">
    <property type="protein sequence ID" value="KAH7300312.1"/>
    <property type="molecule type" value="Genomic_DNA"/>
</dbReference>
<dbReference type="AlphaFoldDB" id="A0A8T2RV92"/>
<evidence type="ECO:0000313" key="2">
    <source>
        <dbReference type="EMBL" id="KAH7300312.1"/>
    </source>
</evidence>
<dbReference type="Proteomes" id="UP000825935">
    <property type="component" value="Chromosome 24"/>
</dbReference>
<feature type="chain" id="PRO_5035793991" description="Secreted protein" evidence="1">
    <location>
        <begin position="20"/>
        <end position="92"/>
    </location>
</feature>
<reference evidence="2" key="1">
    <citation type="submission" date="2021-08" db="EMBL/GenBank/DDBJ databases">
        <title>WGS assembly of Ceratopteris richardii.</title>
        <authorList>
            <person name="Marchant D.B."/>
            <person name="Chen G."/>
            <person name="Jenkins J."/>
            <person name="Shu S."/>
            <person name="Leebens-Mack J."/>
            <person name="Grimwood J."/>
            <person name="Schmutz J."/>
            <person name="Soltis P."/>
            <person name="Soltis D."/>
            <person name="Chen Z.-H."/>
        </authorList>
    </citation>
    <scope>NUCLEOTIDE SEQUENCE</scope>
    <source>
        <strain evidence="2">Whitten #5841</strain>
        <tissue evidence="2">Leaf</tissue>
    </source>
</reference>
<proteinExistence type="predicted"/>
<feature type="signal peptide" evidence="1">
    <location>
        <begin position="1"/>
        <end position="19"/>
    </location>
</feature>
<evidence type="ECO:0000256" key="1">
    <source>
        <dbReference type="SAM" id="SignalP"/>
    </source>
</evidence>
<gene>
    <name evidence="2" type="ORF">KP509_24G055900</name>
</gene>
<name>A0A8T2RV92_CERRI</name>
<accession>A0A8T2RV92</accession>
<comment type="caution">
    <text evidence="2">The sequence shown here is derived from an EMBL/GenBank/DDBJ whole genome shotgun (WGS) entry which is preliminary data.</text>
</comment>
<keyword evidence="3" id="KW-1185">Reference proteome</keyword>
<evidence type="ECO:0000313" key="3">
    <source>
        <dbReference type="Proteomes" id="UP000825935"/>
    </source>
</evidence>
<organism evidence="2 3">
    <name type="scientific">Ceratopteris richardii</name>
    <name type="common">Triangle waterfern</name>
    <dbReference type="NCBI Taxonomy" id="49495"/>
    <lineage>
        <taxon>Eukaryota</taxon>
        <taxon>Viridiplantae</taxon>
        <taxon>Streptophyta</taxon>
        <taxon>Embryophyta</taxon>
        <taxon>Tracheophyta</taxon>
        <taxon>Polypodiopsida</taxon>
        <taxon>Polypodiidae</taxon>
        <taxon>Polypodiales</taxon>
        <taxon>Pteridineae</taxon>
        <taxon>Pteridaceae</taxon>
        <taxon>Parkerioideae</taxon>
        <taxon>Ceratopteris</taxon>
    </lineage>
</organism>
<protein>
    <recommendedName>
        <fullName evidence="4">Secreted protein</fullName>
    </recommendedName>
</protein>
<sequence length="92" mass="10528">MSSPPLSLLLRLLPSMLHHLVIHELWQRNKHGPCPSLSSLTQKKTHTQTQKSSKAAQIHIMLPDCHCLGRRQHQRCCLSFSLLLKHCCTPRC</sequence>
<evidence type="ECO:0008006" key="4">
    <source>
        <dbReference type="Google" id="ProtNLM"/>
    </source>
</evidence>
<keyword evidence="1" id="KW-0732">Signal</keyword>